<gene>
    <name evidence="1" type="ORF">PB01_07285</name>
</gene>
<dbReference type="PROSITE" id="PS51257">
    <property type="entry name" value="PROKAR_LIPOPROTEIN"/>
    <property type="match status" value="1"/>
</dbReference>
<dbReference type="RefSeq" id="WP_151699586.1">
    <property type="nucleotide sequence ID" value="NZ_CP031223.1"/>
</dbReference>
<proteinExistence type="predicted"/>
<dbReference type="EMBL" id="CP031223">
    <property type="protein sequence ID" value="QFF98651.1"/>
    <property type="molecule type" value="Genomic_DNA"/>
</dbReference>
<protein>
    <submittedName>
        <fullName evidence="1">Uncharacterized protein</fullName>
    </submittedName>
</protein>
<reference evidence="1 2" key="1">
    <citation type="submission" date="2018-07" db="EMBL/GenBank/DDBJ databases">
        <title>Complete genome sequence of Psychrobacillus sp. PB01, isolated from iceberg, and comparative genome analysis of Psychrobacillus strains.</title>
        <authorList>
            <person name="Lee P.C."/>
        </authorList>
    </citation>
    <scope>NUCLEOTIDE SEQUENCE [LARGE SCALE GENOMIC DNA]</scope>
    <source>
        <strain evidence="1 2">PB01</strain>
    </source>
</reference>
<dbReference type="Proteomes" id="UP000325517">
    <property type="component" value="Chromosome"/>
</dbReference>
<organism evidence="1 2">
    <name type="scientific">Psychrobacillus glaciei</name>
    <dbReference type="NCBI Taxonomy" id="2283160"/>
    <lineage>
        <taxon>Bacteria</taxon>
        <taxon>Bacillati</taxon>
        <taxon>Bacillota</taxon>
        <taxon>Bacilli</taxon>
        <taxon>Bacillales</taxon>
        <taxon>Bacillaceae</taxon>
        <taxon>Psychrobacillus</taxon>
    </lineage>
</organism>
<dbReference type="KEGG" id="psyo:PB01_07285"/>
<evidence type="ECO:0000313" key="1">
    <source>
        <dbReference type="EMBL" id="QFF98651.1"/>
    </source>
</evidence>
<dbReference type="AlphaFoldDB" id="A0A5J6SL82"/>
<evidence type="ECO:0000313" key="2">
    <source>
        <dbReference type="Proteomes" id="UP000325517"/>
    </source>
</evidence>
<keyword evidence="2" id="KW-1185">Reference proteome</keyword>
<sequence length="157" mass="18058">MKKLLSSLLNLCLFTIPVFLLFACSSIEKYEHIEVFVAETMEDNKAGLYEATGYQKVNAITYIEEGKTYIKTDVKSIEDFYDTKGNFIKSEITHSYFTTSYITNVVRGDNLKEELQNPSTILLPDDYKGHSKSENMTKEEKEQVKNHVLSFTNKLTK</sequence>
<name>A0A5J6SL82_9BACI</name>
<dbReference type="OrthoDB" id="2876929at2"/>
<accession>A0A5J6SL82</accession>